<sequence>MIRLLSYNIHRCIGTDRRLSSERIAEVIDGCAADIVALQEVDVGRMRTGAADQARDIARHLGMMPHFHAALTVQEEQYGDAILTRFPSRLMRAGPLPGLAARPKLEPRGALWVSVEAGGKQLQVINTHFGLNGGERLRQAETVLGDDWLGHPECRDPVVLVGDFNAVPRSRVYRQLAQGLSEACHLAGNCDPGATFPSRLPLLRIDHAFLRGAVSVRSVRSIRTPLTRVASDHLPLLIELDLTAAGTEPDGKVMPGGKVDRR</sequence>
<organism evidence="2 3">
    <name type="scientific">Aurantimonas marianensis</name>
    <dbReference type="NCBI Taxonomy" id="2920428"/>
    <lineage>
        <taxon>Bacteria</taxon>
        <taxon>Pseudomonadati</taxon>
        <taxon>Pseudomonadota</taxon>
        <taxon>Alphaproteobacteria</taxon>
        <taxon>Hyphomicrobiales</taxon>
        <taxon>Aurantimonadaceae</taxon>
        <taxon>Aurantimonas</taxon>
    </lineage>
</organism>
<name>A0A9X2HB40_9HYPH</name>
<gene>
    <name evidence="2" type="ORF">MJ956_16130</name>
</gene>
<accession>A0A9X2HB40</accession>
<dbReference type="GO" id="GO:0004519">
    <property type="term" value="F:endonuclease activity"/>
    <property type="evidence" value="ECO:0007669"/>
    <property type="project" value="UniProtKB-KW"/>
</dbReference>
<protein>
    <submittedName>
        <fullName evidence="2">Endonuclease/exonuclease/phosphatase family protein</fullName>
    </submittedName>
</protein>
<dbReference type="EMBL" id="JALHBS010000104">
    <property type="protein sequence ID" value="MCP3056660.1"/>
    <property type="molecule type" value="Genomic_DNA"/>
</dbReference>
<feature type="domain" description="Endonuclease/exonuclease/phosphatase" evidence="1">
    <location>
        <begin position="5"/>
        <end position="233"/>
    </location>
</feature>
<comment type="caution">
    <text evidence="2">The sequence shown here is derived from an EMBL/GenBank/DDBJ whole genome shotgun (WGS) entry which is preliminary data.</text>
</comment>
<dbReference type="RefSeq" id="WP_253965462.1">
    <property type="nucleotide sequence ID" value="NZ_JALHBS010000104.1"/>
</dbReference>
<evidence type="ECO:0000313" key="2">
    <source>
        <dbReference type="EMBL" id="MCP3056660.1"/>
    </source>
</evidence>
<dbReference type="Proteomes" id="UP001155220">
    <property type="component" value="Unassembled WGS sequence"/>
</dbReference>
<keyword evidence="3" id="KW-1185">Reference proteome</keyword>
<dbReference type="Pfam" id="PF03372">
    <property type="entry name" value="Exo_endo_phos"/>
    <property type="match status" value="1"/>
</dbReference>
<dbReference type="AlphaFoldDB" id="A0A9X2HB40"/>
<dbReference type="Gene3D" id="3.60.10.10">
    <property type="entry name" value="Endonuclease/exonuclease/phosphatase"/>
    <property type="match status" value="1"/>
</dbReference>
<evidence type="ECO:0000313" key="3">
    <source>
        <dbReference type="Proteomes" id="UP001155220"/>
    </source>
</evidence>
<proteinExistence type="predicted"/>
<dbReference type="InterPro" id="IPR005135">
    <property type="entry name" value="Endo/exonuclease/phosphatase"/>
</dbReference>
<evidence type="ECO:0000259" key="1">
    <source>
        <dbReference type="Pfam" id="PF03372"/>
    </source>
</evidence>
<dbReference type="PANTHER" id="PTHR14859:SF15">
    <property type="entry name" value="ENDONUCLEASE_EXONUCLEASE_PHOSPHATASE DOMAIN-CONTAINING PROTEIN"/>
    <property type="match status" value="1"/>
</dbReference>
<keyword evidence="2" id="KW-0540">Nuclease</keyword>
<dbReference type="GO" id="GO:0016020">
    <property type="term" value="C:membrane"/>
    <property type="evidence" value="ECO:0007669"/>
    <property type="project" value="GOC"/>
</dbReference>
<reference evidence="2" key="1">
    <citation type="submission" date="2022-03" db="EMBL/GenBank/DDBJ databases">
        <title>Aurantimonas Liuensis sp. Nov., isolated from the hadal seawater of the Mariana Trench.</title>
        <authorList>
            <person name="Liu R."/>
        </authorList>
    </citation>
    <scope>NUCLEOTIDE SEQUENCE</scope>
    <source>
        <strain evidence="2">LRZ36</strain>
    </source>
</reference>
<keyword evidence="2" id="KW-0255">Endonuclease</keyword>
<dbReference type="InterPro" id="IPR036691">
    <property type="entry name" value="Endo/exonu/phosph_ase_sf"/>
</dbReference>
<dbReference type="SUPFAM" id="SSF56219">
    <property type="entry name" value="DNase I-like"/>
    <property type="match status" value="1"/>
</dbReference>
<dbReference type="InterPro" id="IPR051916">
    <property type="entry name" value="GPI-anchor_lipid_remodeler"/>
</dbReference>
<dbReference type="GO" id="GO:0006506">
    <property type="term" value="P:GPI anchor biosynthetic process"/>
    <property type="evidence" value="ECO:0007669"/>
    <property type="project" value="TreeGrafter"/>
</dbReference>
<dbReference type="PANTHER" id="PTHR14859">
    <property type="entry name" value="CALCOFLUOR WHITE HYPERSENSITIVE PROTEIN PRECURSOR"/>
    <property type="match status" value="1"/>
</dbReference>
<keyword evidence="2" id="KW-0378">Hydrolase</keyword>